<gene>
    <name evidence="8" type="ORF">GRF29_103g302787</name>
</gene>
<feature type="region of interest" description="Disordered" evidence="6">
    <location>
        <begin position="445"/>
        <end position="520"/>
    </location>
</feature>
<proteinExistence type="inferred from homology"/>
<dbReference type="InterPro" id="IPR042239">
    <property type="entry name" value="Nop_C"/>
</dbReference>
<dbReference type="InterPro" id="IPR036070">
    <property type="entry name" value="Nop_dom_sf"/>
</dbReference>
<evidence type="ECO:0000313" key="8">
    <source>
        <dbReference type="EMBL" id="KAK3207258.1"/>
    </source>
</evidence>
<accession>A0AAN6REL1</accession>
<dbReference type="Pfam" id="PF08156">
    <property type="entry name" value="NOP5NT"/>
    <property type="match status" value="1"/>
</dbReference>
<dbReference type="GO" id="GO:0042254">
    <property type="term" value="P:ribosome biogenesis"/>
    <property type="evidence" value="ECO:0007669"/>
    <property type="project" value="UniProtKB-KW"/>
</dbReference>
<dbReference type="EMBL" id="WVTA01000009">
    <property type="protein sequence ID" value="KAK3207258.1"/>
    <property type="molecule type" value="Genomic_DNA"/>
</dbReference>
<evidence type="ECO:0000256" key="5">
    <source>
        <dbReference type="ARBA" id="ARBA00040742"/>
    </source>
</evidence>
<dbReference type="InterPro" id="IPR012974">
    <property type="entry name" value="NOP58/56_N"/>
</dbReference>
<dbReference type="SMART" id="SM00931">
    <property type="entry name" value="NOSIC"/>
    <property type="match status" value="1"/>
</dbReference>
<keyword evidence="9" id="KW-1185">Reference proteome</keyword>
<dbReference type="PANTHER" id="PTHR10894">
    <property type="entry name" value="NUCLEOLAR PROTEIN 5 NUCLEOLAR PROTEIN NOP5 NOP58"/>
    <property type="match status" value="1"/>
</dbReference>
<name>A0AAN6REL1_9PLEO</name>
<dbReference type="FunFam" id="1.10.246.90:FF:000001">
    <property type="entry name" value="Nucleolar protein 56"/>
    <property type="match status" value="1"/>
</dbReference>
<comment type="caution">
    <text evidence="8">The sequence shown here is derived from an EMBL/GenBank/DDBJ whole genome shotgun (WGS) entry which is preliminary data.</text>
</comment>
<dbReference type="InterPro" id="IPR045056">
    <property type="entry name" value="Nop56/Nop58"/>
</dbReference>
<dbReference type="Gene3D" id="1.10.287.4070">
    <property type="match status" value="1"/>
</dbReference>
<protein>
    <recommendedName>
        <fullName evidence="5">Nucleolar protein 56</fullName>
    </recommendedName>
</protein>
<dbReference type="InterPro" id="IPR012976">
    <property type="entry name" value="NOSIC"/>
</dbReference>
<evidence type="ECO:0000256" key="3">
    <source>
        <dbReference type="ARBA" id="ARBA00022517"/>
    </source>
</evidence>
<reference evidence="8 9" key="1">
    <citation type="submission" date="2021-02" db="EMBL/GenBank/DDBJ databases">
        <title>Genome assembly of Pseudopithomyces chartarum.</title>
        <authorList>
            <person name="Jauregui R."/>
            <person name="Singh J."/>
            <person name="Voisey C."/>
        </authorList>
    </citation>
    <scope>NUCLEOTIDE SEQUENCE [LARGE SCALE GENOMIC DNA]</scope>
    <source>
        <strain evidence="8 9">AGR01</strain>
    </source>
</reference>
<dbReference type="GO" id="GO:0032040">
    <property type="term" value="C:small-subunit processome"/>
    <property type="evidence" value="ECO:0007669"/>
    <property type="project" value="InterPro"/>
</dbReference>
<organism evidence="8 9">
    <name type="scientific">Pseudopithomyces chartarum</name>
    <dbReference type="NCBI Taxonomy" id="1892770"/>
    <lineage>
        <taxon>Eukaryota</taxon>
        <taxon>Fungi</taxon>
        <taxon>Dikarya</taxon>
        <taxon>Ascomycota</taxon>
        <taxon>Pezizomycotina</taxon>
        <taxon>Dothideomycetes</taxon>
        <taxon>Pleosporomycetidae</taxon>
        <taxon>Pleosporales</taxon>
        <taxon>Massarineae</taxon>
        <taxon>Didymosphaeriaceae</taxon>
        <taxon>Pseudopithomyces</taxon>
    </lineage>
</organism>
<dbReference type="InterPro" id="IPR002687">
    <property type="entry name" value="Nop_dom"/>
</dbReference>
<feature type="domain" description="Nop" evidence="7">
    <location>
        <begin position="300"/>
        <end position="418"/>
    </location>
</feature>
<sequence>MSVDYLLHENPIGYAIFKVIAQPDTIGSRLKEVQNAVEDLAKFGKTVELVGLSPFQGTQMALQETNDISEGIMSDFLRATLESNLPKASKKKSITLGIWEKNLAGSIKAQFPTVSCETGETNPVVGDLLRGLRMHAGKLIKQLQPGDIERSVLGLGHAYSRAKVKFSVNKSDNHIIQAIATLDQVDKDLNTFCMRLREMYGWSFPELGKIVSSNEQYAKVVLKIVDKSRLSEDDLHDLAAEVDDDEGVATAIIKAARTSMGRDLSESDMELVMNFATRTASLAAYRKQLSSYLSSRMNSVAPNLAALIGDTVGARLISKAGSLTNLSKYPASTVQILGAEKALFRALKTKGNTPKYGLIYHSSFIGKTGAKSKGRISRFLANKCSIASRIDNFSEMPTSKFGEALKRQVEERIEFYASGATPAKNADVMKSAMDLVLADIDTEDPTAHGTEDVVMADGVTGKATEQAIREKKKEKKEKKEKKSKHADEEEATEKKSKKDKKRKHADEEDGEKKKKKKSKA</sequence>
<dbReference type="FunFam" id="1.10.287.4070:FF:000004">
    <property type="entry name" value="Nucleolar protein 56"/>
    <property type="match status" value="1"/>
</dbReference>
<keyword evidence="3" id="KW-0690">Ribosome biogenesis</keyword>
<dbReference type="GO" id="GO:0030515">
    <property type="term" value="F:snoRNA binding"/>
    <property type="evidence" value="ECO:0007669"/>
    <property type="project" value="InterPro"/>
</dbReference>
<evidence type="ECO:0000256" key="6">
    <source>
        <dbReference type="SAM" id="MobiDB-lite"/>
    </source>
</evidence>
<dbReference type="SUPFAM" id="SSF89124">
    <property type="entry name" value="Nop domain"/>
    <property type="match status" value="1"/>
</dbReference>
<feature type="compositionally biased region" description="Basic residues" evidence="6">
    <location>
        <begin position="470"/>
        <end position="484"/>
    </location>
</feature>
<evidence type="ECO:0000313" key="9">
    <source>
        <dbReference type="Proteomes" id="UP001280581"/>
    </source>
</evidence>
<dbReference type="PROSITE" id="PS51358">
    <property type="entry name" value="NOP"/>
    <property type="match status" value="1"/>
</dbReference>
<keyword evidence="4" id="KW-0539">Nucleus</keyword>
<dbReference type="PANTHER" id="PTHR10894:SF0">
    <property type="entry name" value="NUCLEOLAR PROTEIN 56"/>
    <property type="match status" value="1"/>
</dbReference>
<comment type="subcellular location">
    <subcellularLocation>
        <location evidence="1">Nucleus</location>
        <location evidence="1">Nucleolus</location>
    </subcellularLocation>
</comment>
<evidence type="ECO:0000256" key="4">
    <source>
        <dbReference type="ARBA" id="ARBA00023242"/>
    </source>
</evidence>
<evidence type="ECO:0000259" key="7">
    <source>
        <dbReference type="PROSITE" id="PS51358"/>
    </source>
</evidence>
<evidence type="ECO:0000256" key="1">
    <source>
        <dbReference type="ARBA" id="ARBA00004604"/>
    </source>
</evidence>
<dbReference type="Proteomes" id="UP001280581">
    <property type="component" value="Unassembled WGS sequence"/>
</dbReference>
<dbReference type="GO" id="GO:0031428">
    <property type="term" value="C:box C/D methylation guide snoRNP complex"/>
    <property type="evidence" value="ECO:0007669"/>
    <property type="project" value="InterPro"/>
</dbReference>
<comment type="similarity">
    <text evidence="2">Belongs to the NOP5/NOP56 family.</text>
</comment>
<evidence type="ECO:0000256" key="2">
    <source>
        <dbReference type="ARBA" id="ARBA00009211"/>
    </source>
</evidence>
<dbReference type="AlphaFoldDB" id="A0AAN6REL1"/>
<dbReference type="Pfam" id="PF01798">
    <property type="entry name" value="Nop"/>
    <property type="match status" value="1"/>
</dbReference>
<dbReference type="Gene3D" id="1.10.246.90">
    <property type="entry name" value="Nop domain"/>
    <property type="match status" value="1"/>
</dbReference>